<accession>A0A151U2L5</accession>
<dbReference type="PANTHER" id="PTHR33463">
    <property type="entry name" value="NB-ARC DOMAIN-CONTAINING PROTEIN-RELATED"/>
    <property type="match status" value="1"/>
</dbReference>
<keyword evidence="4" id="KW-0547">Nucleotide-binding</keyword>
<evidence type="ECO:0000256" key="2">
    <source>
        <dbReference type="ARBA" id="ARBA00022614"/>
    </source>
</evidence>
<dbReference type="InterPro" id="IPR036388">
    <property type="entry name" value="WH-like_DNA-bd_sf"/>
</dbReference>
<keyword evidence="5" id="KW-0611">Plant defense</keyword>
<reference evidence="8 9" key="1">
    <citation type="journal article" date="2012" name="Nat. Biotechnol.">
        <title>Draft genome sequence of pigeonpea (Cajanus cajan), an orphan legume crop of resource-poor farmers.</title>
        <authorList>
            <person name="Varshney R.K."/>
            <person name="Chen W."/>
            <person name="Li Y."/>
            <person name="Bharti A.K."/>
            <person name="Saxena R.K."/>
            <person name="Schlueter J.A."/>
            <person name="Donoghue M.T."/>
            <person name="Azam S."/>
            <person name="Fan G."/>
            <person name="Whaley A.M."/>
            <person name="Farmer A.D."/>
            <person name="Sheridan J."/>
            <person name="Iwata A."/>
            <person name="Tuteja R."/>
            <person name="Penmetsa R.V."/>
            <person name="Wu W."/>
            <person name="Upadhyaya H.D."/>
            <person name="Yang S.P."/>
            <person name="Shah T."/>
            <person name="Saxena K.B."/>
            <person name="Michael T."/>
            <person name="McCombie W.R."/>
            <person name="Yang B."/>
            <person name="Zhang G."/>
            <person name="Yang H."/>
            <person name="Wang J."/>
            <person name="Spillane C."/>
            <person name="Cook D.R."/>
            <person name="May G.D."/>
            <person name="Xu X."/>
            <person name="Jackson S.A."/>
        </authorList>
    </citation>
    <scope>NUCLEOTIDE SEQUENCE [LARGE SCALE GENOMIC DNA]</scope>
    <source>
        <strain evidence="9">cv. Asha</strain>
    </source>
</reference>
<dbReference type="Gramene" id="C.cajan_06009.t">
    <property type="protein sequence ID" value="C.cajan_06009.t"/>
    <property type="gene ID" value="C.cajan_06009"/>
</dbReference>
<dbReference type="SUPFAM" id="SSF52540">
    <property type="entry name" value="P-loop containing nucleoside triphosphate hydrolases"/>
    <property type="match status" value="1"/>
</dbReference>
<dbReference type="GO" id="GO:0043531">
    <property type="term" value="F:ADP binding"/>
    <property type="evidence" value="ECO:0007669"/>
    <property type="project" value="InterPro"/>
</dbReference>
<dbReference type="Gene3D" id="3.80.10.10">
    <property type="entry name" value="Ribonuclease Inhibitor"/>
    <property type="match status" value="1"/>
</dbReference>
<evidence type="ECO:0000313" key="9">
    <source>
        <dbReference type="Proteomes" id="UP000075243"/>
    </source>
</evidence>
<dbReference type="OMA" id="QAHISED"/>
<protein>
    <submittedName>
        <fullName evidence="8">Disease resistance protein At4g27190 family</fullName>
    </submittedName>
</protein>
<evidence type="ECO:0000313" key="8">
    <source>
        <dbReference type="EMBL" id="KYP73533.1"/>
    </source>
</evidence>
<keyword evidence="3" id="KW-0677">Repeat</keyword>
<feature type="domain" description="NB-ARC" evidence="7">
    <location>
        <begin position="178"/>
        <end position="262"/>
    </location>
</feature>
<evidence type="ECO:0000256" key="6">
    <source>
        <dbReference type="ARBA" id="ARBA00022840"/>
    </source>
</evidence>
<dbReference type="GO" id="GO:0006952">
    <property type="term" value="P:defense response"/>
    <property type="evidence" value="ECO:0007669"/>
    <property type="project" value="UniProtKB-KW"/>
</dbReference>
<evidence type="ECO:0000256" key="1">
    <source>
        <dbReference type="ARBA" id="ARBA00008894"/>
    </source>
</evidence>
<dbReference type="Gene3D" id="3.40.50.300">
    <property type="entry name" value="P-loop containing nucleotide triphosphate hydrolases"/>
    <property type="match status" value="1"/>
</dbReference>
<sequence length="596" mass="68197">MECLCGFASSVARDLVVGAIIQLRYPCCFNNFVKELAKEEDNLIATRHSVEDRIAHAKKQTRITADVVGKWIEDANIDIYNVDQLLEKARTEKSCFGHCPNSIWRYHLGKKLANKKRDIEKCIEEGKEYIYNSNVFPSGLLDSPFEKCLNFESRQRAYEQLMEALKDDGVSMIGLYGELERAKRLYMRLTQENKILVILDDVWEMLDFGAIGISSTKHHMGCKVLITTRLEAVCTLMDCQKRIHLQILTDEEAWALFQKQAHISEDTSNTLKHLAREISNECKGLPVDIAAVASSLKGKSEVIWRVAFNKFTSSTSKPINIEKGLSDPYKCLQLSYDNLDTKEAKSLFLLCAVFPEDYEIPIEELTRYAIGLGVVGEVNSYEEARNEVIAAKIKLVSSCLLLEAGDKYVKMHDLVRDVAHLIAKNENNLIKCGLDNDVTLEQISIRYLWFEKLPNDLNCSNLEFLCIYTKLEVMDEIFKRTRKLRVLILFNAWWHMLPLSTTAFKTLTSIRCLMLRNWKLSDISFVRHMRKLQSLSLYGCSLHSLLELQTCDVITQLTNWKLLVLHQCQMEKNGFVVCPKYPATKNCASLIVLKTG</sequence>
<dbReference type="EMBL" id="CM003604">
    <property type="protein sequence ID" value="KYP73533.1"/>
    <property type="molecule type" value="Genomic_DNA"/>
</dbReference>
<dbReference type="InterPro" id="IPR050905">
    <property type="entry name" value="Plant_NBS-LRR"/>
</dbReference>
<keyword evidence="2" id="KW-0433">Leucine-rich repeat</keyword>
<evidence type="ECO:0000256" key="3">
    <source>
        <dbReference type="ARBA" id="ARBA00022737"/>
    </source>
</evidence>
<dbReference type="Proteomes" id="UP000075243">
    <property type="component" value="Chromosome 2"/>
</dbReference>
<dbReference type="SUPFAM" id="SSF52058">
    <property type="entry name" value="L domain-like"/>
    <property type="match status" value="1"/>
</dbReference>
<comment type="similarity">
    <text evidence="1">Belongs to the disease resistance NB-LRR family.</text>
</comment>
<evidence type="ECO:0000256" key="5">
    <source>
        <dbReference type="ARBA" id="ARBA00022821"/>
    </source>
</evidence>
<dbReference type="InterPro" id="IPR002182">
    <property type="entry name" value="NB-ARC"/>
</dbReference>
<dbReference type="InterPro" id="IPR027417">
    <property type="entry name" value="P-loop_NTPase"/>
</dbReference>
<evidence type="ECO:0000256" key="4">
    <source>
        <dbReference type="ARBA" id="ARBA00022741"/>
    </source>
</evidence>
<dbReference type="Gene3D" id="1.10.8.430">
    <property type="entry name" value="Helical domain of apoptotic protease-activating factors"/>
    <property type="match status" value="1"/>
</dbReference>
<keyword evidence="9" id="KW-1185">Reference proteome</keyword>
<keyword evidence="6" id="KW-0067">ATP-binding</keyword>
<organism evidence="8 9">
    <name type="scientific">Cajanus cajan</name>
    <name type="common">Pigeon pea</name>
    <name type="synonym">Cajanus indicus</name>
    <dbReference type="NCBI Taxonomy" id="3821"/>
    <lineage>
        <taxon>Eukaryota</taxon>
        <taxon>Viridiplantae</taxon>
        <taxon>Streptophyta</taxon>
        <taxon>Embryophyta</taxon>
        <taxon>Tracheophyta</taxon>
        <taxon>Spermatophyta</taxon>
        <taxon>Magnoliopsida</taxon>
        <taxon>eudicotyledons</taxon>
        <taxon>Gunneridae</taxon>
        <taxon>Pentapetalae</taxon>
        <taxon>rosids</taxon>
        <taxon>fabids</taxon>
        <taxon>Fabales</taxon>
        <taxon>Fabaceae</taxon>
        <taxon>Papilionoideae</taxon>
        <taxon>50 kb inversion clade</taxon>
        <taxon>NPAAA clade</taxon>
        <taxon>indigoferoid/millettioid clade</taxon>
        <taxon>Phaseoleae</taxon>
        <taxon>Cajanus</taxon>
    </lineage>
</organism>
<dbReference type="InterPro" id="IPR032675">
    <property type="entry name" value="LRR_dom_sf"/>
</dbReference>
<dbReference type="GO" id="GO:0005524">
    <property type="term" value="F:ATP binding"/>
    <property type="evidence" value="ECO:0007669"/>
    <property type="project" value="UniProtKB-KW"/>
</dbReference>
<name>A0A151U2L5_CAJCA</name>
<dbReference type="InterPro" id="IPR042197">
    <property type="entry name" value="Apaf_helical"/>
</dbReference>
<dbReference type="Pfam" id="PF00931">
    <property type="entry name" value="NB-ARC"/>
    <property type="match status" value="1"/>
</dbReference>
<gene>
    <name evidence="8" type="ORF">KK1_006160</name>
</gene>
<dbReference type="STRING" id="3821.A0A151U2L5"/>
<dbReference type="PANTHER" id="PTHR33463:SF105">
    <property type="entry name" value="AND NB-ARC DOMAIN DISEASE RESISTANCE PROTEIN, PUTATIVE-RELATED"/>
    <property type="match status" value="1"/>
</dbReference>
<dbReference type="AlphaFoldDB" id="A0A151U2L5"/>
<dbReference type="PRINTS" id="PR00364">
    <property type="entry name" value="DISEASERSIST"/>
</dbReference>
<evidence type="ECO:0000259" key="7">
    <source>
        <dbReference type="Pfam" id="PF00931"/>
    </source>
</evidence>
<dbReference type="Gene3D" id="1.10.10.10">
    <property type="entry name" value="Winged helix-like DNA-binding domain superfamily/Winged helix DNA-binding domain"/>
    <property type="match status" value="1"/>
</dbReference>
<proteinExistence type="inferred from homology"/>